<dbReference type="PANTHER" id="PTHR43163:SF6">
    <property type="entry name" value="DIPEPTIDE TRANSPORT SYSTEM PERMEASE PROTEIN DPPB-RELATED"/>
    <property type="match status" value="1"/>
</dbReference>
<accession>A0A399EXI6</accession>
<dbReference type="EMBL" id="QWLA01000004">
    <property type="protein sequence ID" value="RIH89317.1"/>
    <property type="molecule type" value="Genomic_DNA"/>
</dbReference>
<feature type="transmembrane region" description="Helical" evidence="7">
    <location>
        <begin position="236"/>
        <end position="262"/>
    </location>
</feature>
<feature type="transmembrane region" description="Helical" evidence="7">
    <location>
        <begin position="132"/>
        <end position="156"/>
    </location>
</feature>
<dbReference type="Pfam" id="PF00528">
    <property type="entry name" value="BPD_transp_1"/>
    <property type="match status" value="1"/>
</dbReference>
<comment type="subcellular location">
    <subcellularLocation>
        <location evidence="1 7">Cell membrane</location>
        <topology evidence="1 7">Multi-pass membrane protein</topology>
    </subcellularLocation>
</comment>
<sequence>MWPYLVRRFAVALATLWLASSLVFLALLIIPGDPASIILGFGADPERVAALQARLGLDKPPLERYVLWYAGALRGDLGESIRYSSPVRSEIARGLSVTLPLVLAALTLATLISVPLGILAARRAGSWLDVGISAGALLGIVLPSFWVGLMFIYLFIVQLDLPLPTSFPIEGWRDPQRALLALVLPILTVTLSRSALLVRMVRGSVLEVLNQDYVRTARSKGLSERAVLYKHALRNAALPVVTVLGLEFSQLLIAAVIVETVFGLPGLGSLSLTAISARDFPLVQGIVVVLAAFIVLANLVVDLLYAYLDPRVSYA</sequence>
<dbReference type="AlphaFoldDB" id="A0A399EXI6"/>
<evidence type="ECO:0000259" key="8">
    <source>
        <dbReference type="PROSITE" id="PS50928"/>
    </source>
</evidence>
<dbReference type="InterPro" id="IPR045621">
    <property type="entry name" value="BPD_transp_1_N"/>
</dbReference>
<dbReference type="RefSeq" id="WP_119275807.1">
    <property type="nucleotide sequence ID" value="NZ_QWLA01000004.1"/>
</dbReference>
<name>A0A399EXI6_9DEIN</name>
<dbReference type="OrthoDB" id="24153at2"/>
<dbReference type="Pfam" id="PF19300">
    <property type="entry name" value="BPD_transp_1_N"/>
    <property type="match status" value="1"/>
</dbReference>
<feature type="transmembrane region" description="Helical" evidence="7">
    <location>
        <begin position="176"/>
        <end position="196"/>
    </location>
</feature>
<evidence type="ECO:0000313" key="10">
    <source>
        <dbReference type="Proteomes" id="UP000265341"/>
    </source>
</evidence>
<keyword evidence="2 7" id="KW-0813">Transport</keyword>
<proteinExistence type="inferred from homology"/>
<dbReference type="Gene3D" id="1.10.3720.10">
    <property type="entry name" value="MetI-like"/>
    <property type="match status" value="1"/>
</dbReference>
<organism evidence="9 10">
    <name type="scientific">Calidithermus roseus</name>
    <dbReference type="NCBI Taxonomy" id="1644118"/>
    <lineage>
        <taxon>Bacteria</taxon>
        <taxon>Thermotogati</taxon>
        <taxon>Deinococcota</taxon>
        <taxon>Deinococci</taxon>
        <taxon>Thermales</taxon>
        <taxon>Thermaceae</taxon>
        <taxon>Calidithermus</taxon>
    </lineage>
</organism>
<dbReference type="Proteomes" id="UP000265341">
    <property type="component" value="Unassembled WGS sequence"/>
</dbReference>
<feature type="transmembrane region" description="Helical" evidence="7">
    <location>
        <begin position="97"/>
        <end position="120"/>
    </location>
</feature>
<feature type="transmembrane region" description="Helical" evidence="7">
    <location>
        <begin position="282"/>
        <end position="308"/>
    </location>
</feature>
<keyword evidence="5 7" id="KW-1133">Transmembrane helix</keyword>
<keyword evidence="6 7" id="KW-0472">Membrane</keyword>
<dbReference type="SUPFAM" id="SSF161098">
    <property type="entry name" value="MetI-like"/>
    <property type="match status" value="1"/>
</dbReference>
<reference evidence="9 10" key="1">
    <citation type="submission" date="2018-08" db="EMBL/GenBank/DDBJ databases">
        <title>Meiothermus roseus NBRC 110900 genome sequencing project.</title>
        <authorList>
            <person name="Da Costa M.S."/>
            <person name="Albuquerque L."/>
            <person name="Raposo P."/>
            <person name="Froufe H.J.C."/>
            <person name="Barroso C.S."/>
            <person name="Egas C."/>
        </authorList>
    </citation>
    <scope>NUCLEOTIDE SEQUENCE [LARGE SCALE GENOMIC DNA]</scope>
    <source>
        <strain evidence="9 10">NBRC 110900</strain>
    </source>
</reference>
<evidence type="ECO:0000256" key="6">
    <source>
        <dbReference type="ARBA" id="ARBA00023136"/>
    </source>
</evidence>
<dbReference type="GO" id="GO:0071916">
    <property type="term" value="F:dipeptide transmembrane transporter activity"/>
    <property type="evidence" value="ECO:0007669"/>
    <property type="project" value="TreeGrafter"/>
</dbReference>
<evidence type="ECO:0000256" key="1">
    <source>
        <dbReference type="ARBA" id="ARBA00004651"/>
    </source>
</evidence>
<evidence type="ECO:0000256" key="4">
    <source>
        <dbReference type="ARBA" id="ARBA00022692"/>
    </source>
</evidence>
<evidence type="ECO:0000313" key="9">
    <source>
        <dbReference type="EMBL" id="RIH89317.1"/>
    </source>
</evidence>
<comment type="caution">
    <text evidence="9">The sequence shown here is derived from an EMBL/GenBank/DDBJ whole genome shotgun (WGS) entry which is preliminary data.</text>
</comment>
<dbReference type="GO" id="GO:0005886">
    <property type="term" value="C:plasma membrane"/>
    <property type="evidence" value="ECO:0007669"/>
    <property type="project" value="UniProtKB-SubCell"/>
</dbReference>
<comment type="similarity">
    <text evidence="7">Belongs to the binding-protein-dependent transport system permease family.</text>
</comment>
<dbReference type="InterPro" id="IPR035906">
    <property type="entry name" value="MetI-like_sf"/>
</dbReference>
<dbReference type="PANTHER" id="PTHR43163">
    <property type="entry name" value="DIPEPTIDE TRANSPORT SYSTEM PERMEASE PROTEIN DPPB-RELATED"/>
    <property type="match status" value="1"/>
</dbReference>
<gene>
    <name evidence="9" type="primary">dppB_1</name>
    <name evidence="9" type="ORF">Mrose_00457</name>
</gene>
<evidence type="ECO:0000256" key="7">
    <source>
        <dbReference type="RuleBase" id="RU363032"/>
    </source>
</evidence>
<dbReference type="PROSITE" id="PS50928">
    <property type="entry name" value="ABC_TM1"/>
    <property type="match status" value="1"/>
</dbReference>
<dbReference type="InterPro" id="IPR000515">
    <property type="entry name" value="MetI-like"/>
</dbReference>
<evidence type="ECO:0000256" key="3">
    <source>
        <dbReference type="ARBA" id="ARBA00022475"/>
    </source>
</evidence>
<feature type="domain" description="ABC transmembrane type-1" evidence="8">
    <location>
        <begin position="95"/>
        <end position="305"/>
    </location>
</feature>
<evidence type="ECO:0000256" key="5">
    <source>
        <dbReference type="ARBA" id="ARBA00022989"/>
    </source>
</evidence>
<keyword evidence="3" id="KW-1003">Cell membrane</keyword>
<dbReference type="CDD" id="cd06261">
    <property type="entry name" value="TM_PBP2"/>
    <property type="match status" value="1"/>
</dbReference>
<keyword evidence="4 7" id="KW-0812">Transmembrane</keyword>
<evidence type="ECO:0000256" key="2">
    <source>
        <dbReference type="ARBA" id="ARBA00022448"/>
    </source>
</evidence>
<keyword evidence="10" id="KW-1185">Reference proteome</keyword>
<protein>
    <submittedName>
        <fullName evidence="9">Dipeptide transport system permease protein DppB</fullName>
    </submittedName>
</protein>